<dbReference type="Gene3D" id="3.30.70.260">
    <property type="match status" value="1"/>
</dbReference>
<gene>
    <name evidence="4" type="ORF">SADUNF_Sadunf06G0206800</name>
</gene>
<dbReference type="PROSITE" id="PS51671">
    <property type="entry name" value="ACT"/>
    <property type="match status" value="1"/>
</dbReference>
<sequence length="126" mass="14433">MVYISFCFNSSMGVWLKLCAENRIGLLSDITRVLRENGLAVVRADIATKEKEAVNVFYVRDISGNEVDMGFIKSMKKEMGLIDLEVKNDDTTTRPNISSHERHRFSFGDLLKSQLERFSHNFIPTK</sequence>
<feature type="domain" description="ACT" evidence="3">
    <location>
        <begin position="15"/>
        <end position="91"/>
    </location>
</feature>
<dbReference type="GO" id="GO:0016597">
    <property type="term" value="F:amino acid binding"/>
    <property type="evidence" value="ECO:0007669"/>
    <property type="project" value="UniProtKB-UniRule"/>
</dbReference>
<reference evidence="4 5" key="1">
    <citation type="submission" date="2020-10" db="EMBL/GenBank/DDBJ databases">
        <title>Plant Genome Project.</title>
        <authorList>
            <person name="Zhang R.-G."/>
        </authorList>
    </citation>
    <scope>NUCLEOTIDE SEQUENCE [LARGE SCALE GENOMIC DNA]</scope>
    <source>
        <strain evidence="4">FAFU-HL-1</strain>
        <tissue evidence="4">Leaf</tissue>
    </source>
</reference>
<dbReference type="AlphaFoldDB" id="A0A835K8D5"/>
<dbReference type="InterPro" id="IPR002912">
    <property type="entry name" value="ACT_dom"/>
</dbReference>
<evidence type="ECO:0000313" key="5">
    <source>
        <dbReference type="Proteomes" id="UP000657918"/>
    </source>
</evidence>
<comment type="caution">
    <text evidence="4">The sequence shown here is derived from an EMBL/GenBank/DDBJ whole genome shotgun (WGS) entry which is preliminary data.</text>
</comment>
<dbReference type="SUPFAM" id="SSF55021">
    <property type="entry name" value="ACT-like"/>
    <property type="match status" value="1"/>
</dbReference>
<organism evidence="4 5">
    <name type="scientific">Salix dunnii</name>
    <dbReference type="NCBI Taxonomy" id="1413687"/>
    <lineage>
        <taxon>Eukaryota</taxon>
        <taxon>Viridiplantae</taxon>
        <taxon>Streptophyta</taxon>
        <taxon>Embryophyta</taxon>
        <taxon>Tracheophyta</taxon>
        <taxon>Spermatophyta</taxon>
        <taxon>Magnoliopsida</taxon>
        <taxon>eudicotyledons</taxon>
        <taxon>Gunneridae</taxon>
        <taxon>Pentapetalae</taxon>
        <taxon>rosids</taxon>
        <taxon>fabids</taxon>
        <taxon>Malpighiales</taxon>
        <taxon>Salicaceae</taxon>
        <taxon>Saliceae</taxon>
        <taxon>Salix</taxon>
    </lineage>
</organism>
<dbReference type="Proteomes" id="UP000657918">
    <property type="component" value="Unassembled WGS sequence"/>
</dbReference>
<evidence type="ECO:0000313" key="4">
    <source>
        <dbReference type="EMBL" id="KAF9681256.1"/>
    </source>
</evidence>
<evidence type="ECO:0000256" key="2">
    <source>
        <dbReference type="RuleBase" id="RU369043"/>
    </source>
</evidence>
<dbReference type="PANTHER" id="PTHR31096:SF50">
    <property type="entry name" value="ACT DOMAIN-CONTAINING PROTEIN ACR2"/>
    <property type="match status" value="1"/>
</dbReference>
<dbReference type="PANTHER" id="PTHR31096">
    <property type="entry name" value="ACT DOMAIN-CONTAINING PROTEIN ACR4-RELATED"/>
    <property type="match status" value="1"/>
</dbReference>
<name>A0A835K8D5_9ROSI</name>
<dbReference type="InterPro" id="IPR040217">
    <property type="entry name" value="ACR1-12"/>
</dbReference>
<evidence type="ECO:0000256" key="1">
    <source>
        <dbReference type="ARBA" id="ARBA00022737"/>
    </source>
</evidence>
<dbReference type="EMBL" id="JADGMS010000006">
    <property type="protein sequence ID" value="KAF9681256.1"/>
    <property type="molecule type" value="Genomic_DNA"/>
</dbReference>
<dbReference type="OrthoDB" id="1734184at2759"/>
<evidence type="ECO:0000259" key="3">
    <source>
        <dbReference type="PROSITE" id="PS51671"/>
    </source>
</evidence>
<comment type="function">
    <text evidence="2">Binds amino acids.</text>
</comment>
<accession>A0A835K8D5</accession>
<keyword evidence="5" id="KW-1185">Reference proteome</keyword>
<proteinExistence type="predicted"/>
<dbReference type="InterPro" id="IPR045865">
    <property type="entry name" value="ACT-like_dom_sf"/>
</dbReference>
<keyword evidence="1 2" id="KW-0677">Repeat</keyword>
<protein>
    <recommendedName>
        <fullName evidence="2">ACT domain-containing protein ACR</fullName>
    </recommendedName>
    <alternativeName>
        <fullName evidence="2">Protein ACT DOMAIN REPEATS</fullName>
    </alternativeName>
</protein>
<dbReference type="Pfam" id="PF01842">
    <property type="entry name" value="ACT"/>
    <property type="match status" value="1"/>
</dbReference>